<dbReference type="EMBL" id="DWZE01000085">
    <property type="protein sequence ID" value="HJA83826.1"/>
    <property type="molecule type" value="Genomic_DNA"/>
</dbReference>
<comment type="caution">
    <text evidence="1">The sequence shown here is derived from an EMBL/GenBank/DDBJ whole genome shotgun (WGS) entry which is preliminary data.</text>
</comment>
<evidence type="ECO:0000313" key="1">
    <source>
        <dbReference type="EMBL" id="HJA83826.1"/>
    </source>
</evidence>
<accession>A0A9D2HSJ5</accession>
<dbReference type="Proteomes" id="UP000823860">
    <property type="component" value="Unassembled WGS sequence"/>
</dbReference>
<dbReference type="AlphaFoldDB" id="A0A9D2HSJ5"/>
<proteinExistence type="predicted"/>
<gene>
    <name evidence="1" type="ORF">H9785_07655</name>
</gene>
<dbReference type="Pfam" id="PF18762">
    <property type="entry name" value="Kinase-PolyVal"/>
    <property type="match status" value="1"/>
</dbReference>
<dbReference type="InterPro" id="IPR041055">
    <property type="entry name" value="Kinase-PolyVal"/>
</dbReference>
<protein>
    <submittedName>
        <fullName evidence="1">Uncharacterized protein</fullName>
    </submittedName>
</protein>
<evidence type="ECO:0000313" key="2">
    <source>
        <dbReference type="Proteomes" id="UP000823860"/>
    </source>
</evidence>
<sequence>MDRAHTPIGSLMEQAACLVRRSKEAAGTPELAESYKRKQTEELIKFADANSLWIDFRSLPVIYLAKGGENEVFYNGAATVYKLNNFEYAGDDLENFFIRMEAHNRFFPNVPYQLIGFAYNSQREFCAVLIQPYIKAEREATEEEIASYMRLLGFEMDYYDEYHNDKYKIFDAVPNNVLYGIDGNLYFIDTQIRIKRCIRMQY</sequence>
<reference evidence="1" key="2">
    <citation type="submission" date="2021-04" db="EMBL/GenBank/DDBJ databases">
        <authorList>
            <person name="Gilroy R."/>
        </authorList>
    </citation>
    <scope>NUCLEOTIDE SEQUENCE</scope>
    <source>
        <strain evidence="1">ChiHecec1B25-7008</strain>
    </source>
</reference>
<reference evidence="1" key="1">
    <citation type="journal article" date="2021" name="PeerJ">
        <title>Extensive microbial diversity within the chicken gut microbiome revealed by metagenomics and culture.</title>
        <authorList>
            <person name="Gilroy R."/>
            <person name="Ravi A."/>
            <person name="Getino M."/>
            <person name="Pursley I."/>
            <person name="Horton D.L."/>
            <person name="Alikhan N.F."/>
            <person name="Baker D."/>
            <person name="Gharbi K."/>
            <person name="Hall N."/>
            <person name="Watson M."/>
            <person name="Adriaenssens E.M."/>
            <person name="Foster-Nyarko E."/>
            <person name="Jarju S."/>
            <person name="Secka A."/>
            <person name="Antonio M."/>
            <person name="Oren A."/>
            <person name="Chaudhuri R.R."/>
            <person name="La Ragione R."/>
            <person name="Hildebrand F."/>
            <person name="Pallen M.J."/>
        </authorList>
    </citation>
    <scope>NUCLEOTIDE SEQUENCE</scope>
    <source>
        <strain evidence="1">ChiHecec1B25-7008</strain>
    </source>
</reference>
<name>A0A9D2HSJ5_9BACE</name>
<organism evidence="1 2">
    <name type="scientific">Candidatus Bacteroides intestinavium</name>
    <dbReference type="NCBI Taxonomy" id="2838469"/>
    <lineage>
        <taxon>Bacteria</taxon>
        <taxon>Pseudomonadati</taxon>
        <taxon>Bacteroidota</taxon>
        <taxon>Bacteroidia</taxon>
        <taxon>Bacteroidales</taxon>
        <taxon>Bacteroidaceae</taxon>
        <taxon>Bacteroides</taxon>
    </lineage>
</organism>